<dbReference type="EMBL" id="CAJOBA010063040">
    <property type="protein sequence ID" value="CAF4342094.1"/>
    <property type="molecule type" value="Genomic_DNA"/>
</dbReference>
<feature type="region of interest" description="Disordered" evidence="1">
    <location>
        <begin position="1"/>
        <end position="35"/>
    </location>
</feature>
<feature type="non-terminal residue" evidence="3">
    <location>
        <position position="35"/>
    </location>
</feature>
<dbReference type="EMBL" id="CAJNOK010040557">
    <property type="protein sequence ID" value="CAF1551771.1"/>
    <property type="molecule type" value="Genomic_DNA"/>
</dbReference>
<name>A0A8S2UGG2_9BILA</name>
<protein>
    <submittedName>
        <fullName evidence="3">Uncharacterized protein</fullName>
    </submittedName>
</protein>
<dbReference type="Proteomes" id="UP000682733">
    <property type="component" value="Unassembled WGS sequence"/>
</dbReference>
<evidence type="ECO:0000313" key="2">
    <source>
        <dbReference type="EMBL" id="CAF1551771.1"/>
    </source>
</evidence>
<organism evidence="3 4">
    <name type="scientific">Didymodactylos carnosus</name>
    <dbReference type="NCBI Taxonomy" id="1234261"/>
    <lineage>
        <taxon>Eukaryota</taxon>
        <taxon>Metazoa</taxon>
        <taxon>Spiralia</taxon>
        <taxon>Gnathifera</taxon>
        <taxon>Rotifera</taxon>
        <taxon>Eurotatoria</taxon>
        <taxon>Bdelloidea</taxon>
        <taxon>Philodinida</taxon>
        <taxon>Philodinidae</taxon>
        <taxon>Didymodactylos</taxon>
    </lineage>
</organism>
<accession>A0A8S2UGG2</accession>
<evidence type="ECO:0000256" key="1">
    <source>
        <dbReference type="SAM" id="MobiDB-lite"/>
    </source>
</evidence>
<proteinExistence type="predicted"/>
<comment type="caution">
    <text evidence="3">The sequence shown here is derived from an EMBL/GenBank/DDBJ whole genome shotgun (WGS) entry which is preliminary data.</text>
</comment>
<sequence length="35" mass="3450">MQLDRVPVSGPVEIYQPTGPARSGQAAASGPAGLA</sequence>
<reference evidence="3" key="1">
    <citation type="submission" date="2021-02" db="EMBL/GenBank/DDBJ databases">
        <authorList>
            <person name="Nowell W R."/>
        </authorList>
    </citation>
    <scope>NUCLEOTIDE SEQUENCE</scope>
</reference>
<evidence type="ECO:0000313" key="4">
    <source>
        <dbReference type="Proteomes" id="UP000682733"/>
    </source>
</evidence>
<dbReference type="AlphaFoldDB" id="A0A8S2UGG2"/>
<dbReference type="Proteomes" id="UP000677228">
    <property type="component" value="Unassembled WGS sequence"/>
</dbReference>
<gene>
    <name evidence="2" type="ORF">OVA965_LOCUS39331</name>
    <name evidence="3" type="ORF">TMI583_LOCUS40627</name>
</gene>
<evidence type="ECO:0000313" key="3">
    <source>
        <dbReference type="EMBL" id="CAF4342094.1"/>
    </source>
</evidence>